<gene>
    <name evidence="1" type="ORF">NE237_012331</name>
</gene>
<proteinExistence type="predicted"/>
<accession>A0A9Q0JZ50</accession>
<comment type="caution">
    <text evidence="1">The sequence shown here is derived from an EMBL/GenBank/DDBJ whole genome shotgun (WGS) entry which is preliminary data.</text>
</comment>
<keyword evidence="2" id="KW-1185">Reference proteome</keyword>
<dbReference type="AlphaFoldDB" id="A0A9Q0JZ50"/>
<organism evidence="1 2">
    <name type="scientific">Protea cynaroides</name>
    <dbReference type="NCBI Taxonomy" id="273540"/>
    <lineage>
        <taxon>Eukaryota</taxon>
        <taxon>Viridiplantae</taxon>
        <taxon>Streptophyta</taxon>
        <taxon>Embryophyta</taxon>
        <taxon>Tracheophyta</taxon>
        <taxon>Spermatophyta</taxon>
        <taxon>Magnoliopsida</taxon>
        <taxon>Proteales</taxon>
        <taxon>Proteaceae</taxon>
        <taxon>Protea</taxon>
    </lineage>
</organism>
<dbReference type="Proteomes" id="UP001141806">
    <property type="component" value="Unassembled WGS sequence"/>
</dbReference>
<sequence length="150" mass="16300">MIPALWTYTFQPAEAQLGTGAIPAETTADMFDLSSCQSPIVSLGTKANIQSSLDSTTTTKGLGFVVIEFAWFLVTALNSSGIPTPLVFLKDLTPRLYPLPPLTAPAPGTDDHAPLENIYDSLWETLVDDRKLPKLLSPHFSKIYKFSTAL</sequence>
<name>A0A9Q0JZ50_9MAGN</name>
<protein>
    <submittedName>
        <fullName evidence="1">Uncharacterized protein</fullName>
    </submittedName>
</protein>
<reference evidence="1" key="1">
    <citation type="journal article" date="2023" name="Plant J.">
        <title>The genome of the king protea, Protea cynaroides.</title>
        <authorList>
            <person name="Chang J."/>
            <person name="Duong T.A."/>
            <person name="Schoeman C."/>
            <person name="Ma X."/>
            <person name="Roodt D."/>
            <person name="Barker N."/>
            <person name="Li Z."/>
            <person name="Van de Peer Y."/>
            <person name="Mizrachi E."/>
        </authorList>
    </citation>
    <scope>NUCLEOTIDE SEQUENCE</scope>
    <source>
        <tissue evidence="1">Young leaves</tissue>
    </source>
</reference>
<evidence type="ECO:0000313" key="2">
    <source>
        <dbReference type="Proteomes" id="UP001141806"/>
    </source>
</evidence>
<dbReference type="EMBL" id="JAMYWD010000011">
    <property type="protein sequence ID" value="KAJ4955548.1"/>
    <property type="molecule type" value="Genomic_DNA"/>
</dbReference>
<evidence type="ECO:0000313" key="1">
    <source>
        <dbReference type="EMBL" id="KAJ4955548.1"/>
    </source>
</evidence>